<dbReference type="InterPro" id="IPR001345">
    <property type="entry name" value="PG/BPGM_mutase_AS"/>
</dbReference>
<dbReference type="SMART" id="SM00855">
    <property type="entry name" value="PGAM"/>
    <property type="match status" value="1"/>
</dbReference>
<feature type="binding site" evidence="2">
    <location>
        <position position="59"/>
    </location>
    <ligand>
        <name>substrate</name>
    </ligand>
</feature>
<evidence type="ECO:0000256" key="2">
    <source>
        <dbReference type="PIRSR" id="PIRSR613078-2"/>
    </source>
</evidence>
<keyword evidence="4" id="KW-1185">Reference proteome</keyword>
<dbReference type="Pfam" id="PF00300">
    <property type="entry name" value="His_Phos_1"/>
    <property type="match status" value="1"/>
</dbReference>
<feature type="active site" description="Proton donor/acceptor" evidence="1">
    <location>
        <position position="83"/>
    </location>
</feature>
<protein>
    <submittedName>
        <fullName evidence="3">Probable phosphoglycerate mutase</fullName>
    </submittedName>
</protein>
<proteinExistence type="predicted"/>
<feature type="binding site" evidence="2">
    <location>
        <begin position="8"/>
        <end position="15"/>
    </location>
    <ligand>
        <name>substrate</name>
    </ligand>
</feature>
<dbReference type="SUPFAM" id="SSF53254">
    <property type="entry name" value="Phosphoglycerate mutase-like"/>
    <property type="match status" value="1"/>
</dbReference>
<evidence type="ECO:0000256" key="1">
    <source>
        <dbReference type="PIRSR" id="PIRSR613078-1"/>
    </source>
</evidence>
<gene>
    <name evidence="3" type="ORF">SAMN04488065_2198</name>
</gene>
<accession>A0A1H3Z8C6</accession>
<sequence>MPTVLLARHGETTWNRDGRLQGWAPTPLTDRGHEQARALATAVDTEYDVDRILTSDLRRARQTAAHLGERTGVDPVHRAAWRERDFGRYQGLPHDEVLEDHDRFAIPQAGRDAVDARPESGESLRDVRERVLSGWDHVLATSDPDETVAVVCHTGPLELLVGELDGRDIVDAMLEGEQDNCGLNELRVRDGETRLVSENRTDFLDAPRA</sequence>
<evidence type="ECO:0000313" key="4">
    <source>
        <dbReference type="Proteomes" id="UP000236755"/>
    </source>
</evidence>
<dbReference type="STRING" id="555874.SAMN04488065_2198"/>
<dbReference type="RefSeq" id="WP_092634875.1">
    <property type="nucleotide sequence ID" value="NZ_FNQT01000003.1"/>
</dbReference>
<dbReference type="EMBL" id="FNQT01000003">
    <property type="protein sequence ID" value="SEA19562.1"/>
    <property type="molecule type" value="Genomic_DNA"/>
</dbReference>
<dbReference type="InterPro" id="IPR013078">
    <property type="entry name" value="His_Pase_superF_clade-1"/>
</dbReference>
<reference evidence="3 4" key="1">
    <citation type="submission" date="2016-10" db="EMBL/GenBank/DDBJ databases">
        <authorList>
            <person name="de Groot N.N."/>
        </authorList>
    </citation>
    <scope>NUCLEOTIDE SEQUENCE [LARGE SCALE GENOMIC DNA]</scope>
    <source>
        <strain evidence="3 4">CGMCC 1.8712</strain>
    </source>
</reference>
<evidence type="ECO:0000313" key="3">
    <source>
        <dbReference type="EMBL" id="SEA19562.1"/>
    </source>
</evidence>
<dbReference type="PROSITE" id="PS00175">
    <property type="entry name" value="PG_MUTASE"/>
    <property type="match status" value="1"/>
</dbReference>
<dbReference type="AlphaFoldDB" id="A0A1H3Z8C6"/>
<dbReference type="InterPro" id="IPR050275">
    <property type="entry name" value="PGM_Phosphatase"/>
</dbReference>
<feature type="active site" description="Tele-phosphohistidine intermediate" evidence="1">
    <location>
        <position position="9"/>
    </location>
</feature>
<dbReference type="OrthoDB" id="304253at2157"/>
<dbReference type="Gene3D" id="3.40.50.1240">
    <property type="entry name" value="Phosphoglycerate mutase-like"/>
    <property type="match status" value="1"/>
</dbReference>
<dbReference type="GO" id="GO:0016791">
    <property type="term" value="F:phosphatase activity"/>
    <property type="evidence" value="ECO:0007669"/>
    <property type="project" value="TreeGrafter"/>
</dbReference>
<dbReference type="Proteomes" id="UP000236755">
    <property type="component" value="Unassembled WGS sequence"/>
</dbReference>
<dbReference type="InterPro" id="IPR029033">
    <property type="entry name" value="His_PPase_superfam"/>
</dbReference>
<name>A0A1H3Z8C6_9EURY</name>
<dbReference type="PANTHER" id="PTHR48100">
    <property type="entry name" value="BROAD-SPECIFICITY PHOSPHATASE YOR283W-RELATED"/>
    <property type="match status" value="1"/>
</dbReference>
<dbReference type="CDD" id="cd07067">
    <property type="entry name" value="HP_PGM_like"/>
    <property type="match status" value="1"/>
</dbReference>
<organism evidence="3 4">
    <name type="scientific">Haloplanus vescus</name>
    <dbReference type="NCBI Taxonomy" id="555874"/>
    <lineage>
        <taxon>Archaea</taxon>
        <taxon>Methanobacteriati</taxon>
        <taxon>Methanobacteriota</taxon>
        <taxon>Stenosarchaea group</taxon>
        <taxon>Halobacteria</taxon>
        <taxon>Halobacteriales</taxon>
        <taxon>Haloferacaceae</taxon>
        <taxon>Haloplanus</taxon>
    </lineage>
</organism>